<dbReference type="EMBL" id="WFKJ01000021">
    <property type="protein sequence ID" value="KAB7890920.1"/>
    <property type="molecule type" value="Genomic_DNA"/>
</dbReference>
<sequence>MKHLDVAKQAVELVKPSINELFNKTNRKELHIVIMDPRLKPWEAKFDEAILYEESIKNSTWEKPFDDFARSKAEQAWRENQANIVTQTQHPSSLREGDLPFYGSFVYGNIVVACSGVEQWFDMLVSSWIALAFEQLMIHEHQQ</sequence>
<dbReference type="RefSeq" id="WP_152190058.1">
    <property type="nucleotide sequence ID" value="NZ_WFKI01000008.1"/>
</dbReference>
<name>A0A6L4WV23_9BACT</name>
<evidence type="ECO:0000313" key="2">
    <source>
        <dbReference type="EMBL" id="KAB7890920.1"/>
    </source>
</evidence>
<evidence type="ECO:0000313" key="1">
    <source>
        <dbReference type="EMBL" id="KAB7890487.1"/>
    </source>
</evidence>
<dbReference type="AlphaFoldDB" id="A0A6L4WV23"/>
<comment type="caution">
    <text evidence="1">The sequence shown here is derived from an EMBL/GenBank/DDBJ whole genome shotgun (WGS) entry which is preliminary data.</text>
</comment>
<dbReference type="Proteomes" id="UP000472839">
    <property type="component" value="Unassembled WGS sequence"/>
</dbReference>
<evidence type="ECO:0000313" key="3">
    <source>
        <dbReference type="Proteomes" id="UP000461010"/>
    </source>
</evidence>
<proteinExistence type="predicted"/>
<dbReference type="EMBL" id="WFKK01000005">
    <property type="protein sequence ID" value="KAB7890487.1"/>
    <property type="molecule type" value="Genomic_DNA"/>
</dbReference>
<dbReference type="Proteomes" id="UP000461010">
    <property type="component" value="Unassembled WGS sequence"/>
</dbReference>
<protein>
    <submittedName>
        <fullName evidence="1">Uncharacterized protein</fullName>
    </submittedName>
</protein>
<keyword evidence="3" id="KW-1185">Reference proteome</keyword>
<gene>
    <name evidence="2" type="ORF">GBG18_08110</name>
    <name evidence="1" type="ORF">GBG19_03230</name>
</gene>
<accession>A0A6L4WV23</accession>
<evidence type="ECO:0000313" key="4">
    <source>
        <dbReference type="Proteomes" id="UP000472839"/>
    </source>
</evidence>
<reference evidence="3 4" key="1">
    <citation type="submission" date="2019-10" db="EMBL/GenBank/DDBJ databases">
        <title>Poseidonibacter ostreae sp. nov., isolated from the gut of the Ostrea denselamellosa.</title>
        <authorList>
            <person name="Choi A."/>
        </authorList>
    </citation>
    <scope>NUCLEOTIDE SEQUENCE [LARGE SCALE GENOMIC DNA]</scope>
    <source>
        <strain evidence="1 4">SJOD-M-33</strain>
        <strain evidence="2 3">SJOD-M-5</strain>
    </source>
</reference>
<organism evidence="1 4">
    <name type="scientific">Poseidonibacter ostreae</name>
    <dbReference type="NCBI Taxonomy" id="2654171"/>
    <lineage>
        <taxon>Bacteria</taxon>
        <taxon>Pseudomonadati</taxon>
        <taxon>Campylobacterota</taxon>
        <taxon>Epsilonproteobacteria</taxon>
        <taxon>Campylobacterales</taxon>
        <taxon>Arcobacteraceae</taxon>
        <taxon>Poseidonibacter</taxon>
    </lineage>
</organism>